<dbReference type="EMBL" id="VRSV01000001">
    <property type="protein sequence ID" value="TXK13501.1"/>
    <property type="molecule type" value="Genomic_DNA"/>
</dbReference>
<sequence length="97" mass="10058">MVKVKPGDTVESVIVDGNAVAGLLSDALQSDATLLRLTCGTCGDQSVLAEALVELDEAGAIVRCRSCTHTMLTLLRRPEGVTLRIGTFEIAFPGAAG</sequence>
<dbReference type="Proteomes" id="UP000321034">
    <property type="component" value="Unassembled WGS sequence"/>
</dbReference>
<proteinExistence type="predicted"/>
<organism evidence="1 2">
    <name type="scientific">Microbacterium hatanonis</name>
    <dbReference type="NCBI Taxonomy" id="404366"/>
    <lineage>
        <taxon>Bacteria</taxon>
        <taxon>Bacillati</taxon>
        <taxon>Actinomycetota</taxon>
        <taxon>Actinomycetes</taxon>
        <taxon>Micrococcales</taxon>
        <taxon>Microbacteriaceae</taxon>
        <taxon>Microbacterium</taxon>
    </lineage>
</organism>
<reference evidence="1 2" key="1">
    <citation type="submission" date="2019-08" db="EMBL/GenBank/DDBJ databases">
        <authorList>
            <person name="Dong K."/>
        </authorList>
    </citation>
    <scope>NUCLEOTIDE SEQUENCE [LARGE SCALE GENOMIC DNA]</scope>
    <source>
        <strain evidence="1 2">JCM14558</strain>
    </source>
</reference>
<comment type="caution">
    <text evidence="1">The sequence shown here is derived from an EMBL/GenBank/DDBJ whole genome shotgun (WGS) entry which is preliminary data.</text>
</comment>
<accession>A0A5C8I5J9</accession>
<name>A0A5C8I5J9_9MICO</name>
<evidence type="ECO:0008006" key="3">
    <source>
        <dbReference type="Google" id="ProtNLM"/>
    </source>
</evidence>
<dbReference type="OrthoDB" id="165401at2"/>
<keyword evidence="2" id="KW-1185">Reference proteome</keyword>
<evidence type="ECO:0000313" key="1">
    <source>
        <dbReference type="EMBL" id="TXK13501.1"/>
    </source>
</evidence>
<dbReference type="Pfam" id="PF20120">
    <property type="entry name" value="DUF6510"/>
    <property type="match status" value="1"/>
</dbReference>
<dbReference type="InterPro" id="IPR045423">
    <property type="entry name" value="DUF6510"/>
</dbReference>
<dbReference type="RefSeq" id="WP_147894151.1">
    <property type="nucleotide sequence ID" value="NZ_BAAANR010000001.1"/>
</dbReference>
<gene>
    <name evidence="1" type="ORF">FVP77_08945</name>
</gene>
<evidence type="ECO:0000313" key="2">
    <source>
        <dbReference type="Proteomes" id="UP000321034"/>
    </source>
</evidence>
<dbReference type="AlphaFoldDB" id="A0A5C8I5J9"/>
<protein>
    <recommendedName>
        <fullName evidence="3">Hydrogenase maturation nickel metallochaperone HypA</fullName>
    </recommendedName>
</protein>